<dbReference type="PANTHER" id="PTHR21193">
    <property type="entry name" value="OXIDOREDUCTASE-LIKE DOMAIN-CONTAINING PROTEIN 1"/>
    <property type="match status" value="1"/>
</dbReference>
<dbReference type="InterPro" id="IPR019180">
    <property type="entry name" value="Oxidoreductase-like_N"/>
</dbReference>
<feature type="domain" description="Oxidoreductase-like" evidence="2">
    <location>
        <begin position="96"/>
        <end position="136"/>
    </location>
</feature>
<feature type="region of interest" description="Disordered" evidence="1">
    <location>
        <begin position="141"/>
        <end position="167"/>
    </location>
</feature>
<dbReference type="AlphaFoldDB" id="A0AAD7UWD0"/>
<feature type="region of interest" description="Disordered" evidence="1">
    <location>
        <begin position="48"/>
        <end position="85"/>
    </location>
</feature>
<dbReference type="RefSeq" id="XP_058338973.1">
    <property type="nucleotide sequence ID" value="XM_058490252.1"/>
</dbReference>
<evidence type="ECO:0000256" key="1">
    <source>
        <dbReference type="SAM" id="MobiDB-lite"/>
    </source>
</evidence>
<dbReference type="InterPro" id="IPR039251">
    <property type="entry name" value="OXLD1"/>
</dbReference>
<dbReference type="PANTHER" id="PTHR21193:SF3">
    <property type="entry name" value="OXIDOREDUCTASE-LIKE DOMAIN-CONTAINING PROTEIN 1"/>
    <property type="match status" value="1"/>
</dbReference>
<evidence type="ECO:0000259" key="2">
    <source>
        <dbReference type="Pfam" id="PF09791"/>
    </source>
</evidence>
<dbReference type="Proteomes" id="UP001234581">
    <property type="component" value="Unassembled WGS sequence"/>
</dbReference>
<dbReference type="GeneID" id="83217674"/>
<comment type="caution">
    <text evidence="3">The sequence shown here is derived from an EMBL/GenBank/DDBJ whole genome shotgun (WGS) entry which is preliminary data.</text>
</comment>
<accession>A0AAD7UWD0</accession>
<reference evidence="3 4" key="1">
    <citation type="submission" date="2023-03" db="EMBL/GenBank/DDBJ databases">
        <title>Genome sequence of Lichtheimia ornata CBS 291.66.</title>
        <authorList>
            <person name="Mohabir J.T."/>
            <person name="Shea T.P."/>
            <person name="Kurbessoian T."/>
            <person name="Berby B."/>
            <person name="Fontaine J."/>
            <person name="Livny J."/>
            <person name="Gnirke A."/>
            <person name="Stajich J.E."/>
            <person name="Cuomo C.A."/>
        </authorList>
    </citation>
    <scope>NUCLEOTIDE SEQUENCE [LARGE SCALE GENOMIC DNA]</scope>
    <source>
        <strain evidence="3">CBS 291.66</strain>
    </source>
</reference>
<evidence type="ECO:0000313" key="3">
    <source>
        <dbReference type="EMBL" id="KAJ8654059.1"/>
    </source>
</evidence>
<organism evidence="3 4">
    <name type="scientific">Lichtheimia ornata</name>
    <dbReference type="NCBI Taxonomy" id="688661"/>
    <lineage>
        <taxon>Eukaryota</taxon>
        <taxon>Fungi</taxon>
        <taxon>Fungi incertae sedis</taxon>
        <taxon>Mucoromycota</taxon>
        <taxon>Mucoromycotina</taxon>
        <taxon>Mucoromycetes</taxon>
        <taxon>Mucorales</taxon>
        <taxon>Lichtheimiaceae</taxon>
        <taxon>Lichtheimia</taxon>
    </lineage>
</organism>
<proteinExistence type="predicted"/>
<protein>
    <recommendedName>
        <fullName evidence="2">Oxidoreductase-like domain-containing protein</fullName>
    </recommendedName>
</protein>
<keyword evidence="4" id="KW-1185">Reference proteome</keyword>
<evidence type="ECO:0000313" key="4">
    <source>
        <dbReference type="Proteomes" id="UP001234581"/>
    </source>
</evidence>
<dbReference type="EMBL" id="JARTCD010000067">
    <property type="protein sequence ID" value="KAJ8654059.1"/>
    <property type="molecule type" value="Genomic_DNA"/>
</dbReference>
<dbReference type="Pfam" id="PF09791">
    <property type="entry name" value="Oxidored-like"/>
    <property type="match status" value="1"/>
</dbReference>
<name>A0AAD7UWD0_9FUNG</name>
<sequence length="181" mass="20733">MLPLRRTPCFSRAIRHAIPTHQVRCYTHSRVPNYDGWWTLILNRKAPSSLQQQETHPHEQRKPLAIPTQDIASPTPPPSSSPPAAKVYVTLKGKPIELPEKPPPPDNCCMSGCAVCVWDLYEEDMQEYQAKKQEIRDMFEQEGEPLPAPLKRSNKSVVEEMEDEMDPTMKAFRAMERKLKG</sequence>
<gene>
    <name evidence="3" type="ORF">O0I10_010270</name>
</gene>
<dbReference type="GO" id="GO:0005739">
    <property type="term" value="C:mitochondrion"/>
    <property type="evidence" value="ECO:0007669"/>
    <property type="project" value="TreeGrafter"/>
</dbReference>